<dbReference type="InParanoid" id="A0A061AJC1"/>
<feature type="transmembrane region" description="Helical" evidence="1">
    <location>
        <begin position="55"/>
        <end position="76"/>
    </location>
</feature>
<gene>
    <name evidence="2" type="ORF">Aocu_10140</name>
</gene>
<protein>
    <submittedName>
        <fullName evidence="2">Uncharacterized protein</fullName>
    </submittedName>
</protein>
<dbReference type="STRING" id="35623.Aocu_10140"/>
<dbReference type="Proteomes" id="UP000032434">
    <property type="component" value="Chromosome 1"/>
</dbReference>
<evidence type="ECO:0000313" key="3">
    <source>
        <dbReference type="Proteomes" id="UP000032434"/>
    </source>
</evidence>
<accession>A0A061AJC1</accession>
<dbReference type="OrthoDB" id="1653685at2"/>
<feature type="transmembrane region" description="Helical" evidence="1">
    <location>
        <begin position="14"/>
        <end position="35"/>
    </location>
</feature>
<dbReference type="PATRIC" id="fig|35623.3.peg.1014"/>
<dbReference type="KEGG" id="aoc:Aocu_10140"/>
<dbReference type="EMBL" id="LK028559">
    <property type="protein sequence ID" value="CDR31087.1"/>
    <property type="molecule type" value="Genomic_DNA"/>
</dbReference>
<keyword evidence="1" id="KW-0472">Membrane</keyword>
<evidence type="ECO:0000256" key="1">
    <source>
        <dbReference type="SAM" id="Phobius"/>
    </source>
</evidence>
<evidence type="ECO:0000313" key="2">
    <source>
        <dbReference type="EMBL" id="CDR31087.1"/>
    </source>
</evidence>
<keyword evidence="1" id="KW-1133">Transmembrane helix</keyword>
<organism evidence="2 3">
    <name type="scientific">Acholeplasma oculi</name>
    <dbReference type="NCBI Taxonomy" id="35623"/>
    <lineage>
        <taxon>Bacteria</taxon>
        <taxon>Bacillati</taxon>
        <taxon>Mycoplasmatota</taxon>
        <taxon>Mollicutes</taxon>
        <taxon>Acholeplasmatales</taxon>
        <taxon>Acholeplasmataceae</taxon>
        <taxon>Acholeplasma</taxon>
    </lineage>
</organism>
<name>A0A061AJC1_9MOLU</name>
<keyword evidence="3" id="KW-1185">Reference proteome</keyword>
<sequence length="156" mass="17345">MFSLVLNMQKTKKYIIEGTIFFILFLAIFFTLDYLNMSYQDMNLTYGSWLVVLNIFMNIVMALLSTLMMNFSTALVELRASKGNGSNLGFLATVFGIFTYGCTSCVIAFMSAVGINLVVIALPFAGLPYKFLSLLLIIIGLGIIMREIKVGVCKIK</sequence>
<keyword evidence="1" id="KW-0812">Transmembrane</keyword>
<dbReference type="RefSeq" id="WP_045749542.1">
    <property type="nucleotide sequence ID" value="NZ_FUZK01000001.1"/>
</dbReference>
<reference evidence="3" key="1">
    <citation type="submission" date="2014-05" db="EMBL/GenBank/DDBJ databases">
        <authorList>
            <person name="Kube M."/>
        </authorList>
    </citation>
    <scope>NUCLEOTIDE SEQUENCE [LARGE SCALE GENOMIC DNA]</scope>
</reference>
<feature type="transmembrane region" description="Helical" evidence="1">
    <location>
        <begin position="88"/>
        <end position="121"/>
    </location>
</feature>
<dbReference type="AlphaFoldDB" id="A0A061AJC1"/>
<proteinExistence type="predicted"/>
<dbReference type="HOGENOM" id="CLU_1682817_0_0_14"/>
<feature type="transmembrane region" description="Helical" evidence="1">
    <location>
        <begin position="127"/>
        <end position="145"/>
    </location>
</feature>